<dbReference type="InterPro" id="IPR018201">
    <property type="entry name" value="Ketoacyl_synth_AS"/>
</dbReference>
<evidence type="ECO:0000259" key="10">
    <source>
        <dbReference type="PROSITE" id="PS52004"/>
    </source>
</evidence>
<organism evidence="11 12">
    <name type="scientific">Paenibacillus hexagrammi</name>
    <dbReference type="NCBI Taxonomy" id="2908839"/>
    <lineage>
        <taxon>Bacteria</taxon>
        <taxon>Bacillati</taxon>
        <taxon>Bacillota</taxon>
        <taxon>Bacilli</taxon>
        <taxon>Bacillales</taxon>
        <taxon>Paenibacillaceae</taxon>
        <taxon>Paenibacillus</taxon>
    </lineage>
</organism>
<evidence type="ECO:0000313" key="11">
    <source>
        <dbReference type="EMBL" id="UJF34786.1"/>
    </source>
</evidence>
<keyword evidence="7" id="KW-0677">Repeat</keyword>
<sequence>MGTENNQAFRKTQDKNGIAIIGVSLRFPKSDNLDELWDHLQSESCLITEIPSNRWEKEKFFGDPKSEANKTNSVWGGFIDDADCFDASFFHVSPREATTMDPQQRIALELAWKAIEDAGYKASSLKSTKTGVFMGVCNTDYTELIEKNVQEVDAYIPTGTSNAIISNRISYWFDFYGPSITLDTACASSLVAIHQAVRSLENEECDYAMAGGVNICWSPRRFIALSQGGMLSKEGRSRAFDERADGYVRAEGGAILLLKPLDKAVEDQDHIYAVIKGVGTNHGGRTNSLTITNPKAHAELIADLYEKAGISPDSVSYIETHGPGTPLGDPIEIHGLKMAFQQLCKKFDKKMEPSTCGLGSVKTNIGHLESAAGIAGVLKVIASMKNKTLPACVQFEQLNPVINMSDSPFYIVNKTKSWEVNHHSSTPRRAGVSSFGFGGSNAHIILEEYIPSRIEESDHMEIHNTDDKLLIPLSAKNPERLNEYVRVYVEHIKRIWPVEQAEAQSGSQDEKRRLRNLAYTLQVGREAMDERVIFVAGDTQELIAQMEAFLQGNKLHANCWKGNIKQGKEIVNFLAEDEDLQELVHNWGARGKVGKIAELWVKGYPIDWKTLDARNGVQRVSLPTYPFARERYWISGMKREASRAKISQDAAPTPLLQQEYVPSRPPAVQPATNSELSDSHLSKENVALPPSHSDQTAAAPIMHPSVGPNLRTRQLITLSPASMILPQSELDSVCKPDSTRQSDISLNTLQIELATSLAEVLYVDKNDIDIDKKFIDVGLDSIIAVEWIRVINKQHGTSISATIVYDYPTIREFARYLENEVNGQGIQAAESILPTRRPINLLPVSVVLQQGGHDNEIKSTIAEHKGISLDILQKELVTSLADVLYVDQKDIDVDNKFIDVGLDSIIAVEWMRGINKRYGTAMNATMVYDHPTLREFASFLEKELNGSEAGSHQASTSRGSDHFLDEVLEQVYQGTIDLDKAEQVLHEFNLFPTVR</sequence>
<keyword evidence="12" id="KW-1185">Reference proteome</keyword>
<dbReference type="Gene3D" id="1.10.1200.10">
    <property type="entry name" value="ACP-like"/>
    <property type="match status" value="2"/>
</dbReference>
<dbReference type="SMART" id="SM01294">
    <property type="entry name" value="PKS_PP_betabranch"/>
    <property type="match status" value="2"/>
</dbReference>
<dbReference type="InterPro" id="IPR009081">
    <property type="entry name" value="PP-bd_ACP"/>
</dbReference>
<dbReference type="InterPro" id="IPR014031">
    <property type="entry name" value="Ketoacyl_synth_C"/>
</dbReference>
<gene>
    <name evidence="11" type="ORF">L0M14_06405</name>
</gene>
<dbReference type="InterPro" id="IPR054514">
    <property type="entry name" value="RhiE-like_linker"/>
</dbReference>
<dbReference type="Gene3D" id="1.10.1240.100">
    <property type="match status" value="1"/>
</dbReference>
<evidence type="ECO:0000313" key="12">
    <source>
        <dbReference type="Proteomes" id="UP001649230"/>
    </source>
</evidence>
<dbReference type="PROSITE" id="PS00606">
    <property type="entry name" value="KS3_1"/>
    <property type="match status" value="1"/>
</dbReference>
<dbReference type="Pfam" id="PF00109">
    <property type="entry name" value="ketoacyl-synt"/>
    <property type="match status" value="1"/>
</dbReference>
<evidence type="ECO:0000256" key="2">
    <source>
        <dbReference type="ARBA" id="ARBA00004792"/>
    </source>
</evidence>
<name>A0ABY3SNV7_9BACL</name>
<dbReference type="Proteomes" id="UP001649230">
    <property type="component" value="Chromosome"/>
</dbReference>
<feature type="domain" description="Ketosynthase family 3 (KS3)" evidence="10">
    <location>
        <begin position="15"/>
        <end position="448"/>
    </location>
</feature>
<evidence type="ECO:0000259" key="9">
    <source>
        <dbReference type="PROSITE" id="PS50075"/>
    </source>
</evidence>
<dbReference type="PANTHER" id="PTHR43775:SF37">
    <property type="entry name" value="SI:DKEY-61P9.11"/>
    <property type="match status" value="1"/>
</dbReference>
<keyword evidence="6" id="KW-0808">Transferase</keyword>
<dbReference type="InterPro" id="IPR016039">
    <property type="entry name" value="Thiolase-like"/>
</dbReference>
<accession>A0ABY3SNV7</accession>
<evidence type="ECO:0000256" key="6">
    <source>
        <dbReference type="ARBA" id="ARBA00022679"/>
    </source>
</evidence>
<keyword evidence="3" id="KW-0596">Phosphopantetheine</keyword>
<comment type="pathway">
    <text evidence="2">Antibiotic biosynthesis.</text>
</comment>
<dbReference type="CDD" id="cd00833">
    <property type="entry name" value="PKS"/>
    <property type="match status" value="1"/>
</dbReference>
<evidence type="ECO:0000256" key="4">
    <source>
        <dbReference type="ARBA" id="ARBA00022490"/>
    </source>
</evidence>
<keyword evidence="5" id="KW-0597">Phosphoprotein</keyword>
<protein>
    <submittedName>
        <fullName evidence="11">Phosphopantetheine-binding protein</fullName>
    </submittedName>
</protein>
<dbReference type="SMART" id="SM00823">
    <property type="entry name" value="PKS_PP"/>
    <property type="match status" value="2"/>
</dbReference>
<feature type="domain" description="Carrier" evidence="9">
    <location>
        <begin position="867"/>
        <end position="944"/>
    </location>
</feature>
<dbReference type="InterPro" id="IPR036736">
    <property type="entry name" value="ACP-like_sf"/>
</dbReference>
<dbReference type="SMART" id="SM00825">
    <property type="entry name" value="PKS_KS"/>
    <property type="match status" value="1"/>
</dbReference>
<dbReference type="Pfam" id="PF22336">
    <property type="entry name" value="RhiE-like_linker"/>
    <property type="match status" value="1"/>
</dbReference>
<feature type="region of interest" description="Disordered" evidence="8">
    <location>
        <begin position="664"/>
        <end position="704"/>
    </location>
</feature>
<dbReference type="Pfam" id="PF00550">
    <property type="entry name" value="PP-binding"/>
    <property type="match status" value="2"/>
</dbReference>
<dbReference type="InterPro" id="IPR050091">
    <property type="entry name" value="PKS_NRPS_Biosynth_Enz"/>
</dbReference>
<evidence type="ECO:0000256" key="5">
    <source>
        <dbReference type="ARBA" id="ARBA00022553"/>
    </source>
</evidence>
<proteinExistence type="predicted"/>
<dbReference type="Gene3D" id="3.40.47.10">
    <property type="match status" value="1"/>
</dbReference>
<dbReference type="RefSeq" id="WP_235121359.1">
    <property type="nucleotide sequence ID" value="NZ_CP090978.1"/>
</dbReference>
<dbReference type="InterPro" id="IPR020806">
    <property type="entry name" value="PKS_PP-bd"/>
</dbReference>
<dbReference type="Pfam" id="PF02801">
    <property type="entry name" value="Ketoacyl-synt_C"/>
    <property type="match status" value="1"/>
</dbReference>
<dbReference type="InterPro" id="IPR014030">
    <property type="entry name" value="Ketoacyl_synth_N"/>
</dbReference>
<dbReference type="PROSITE" id="PS52004">
    <property type="entry name" value="KS3_2"/>
    <property type="match status" value="1"/>
</dbReference>
<keyword evidence="4" id="KW-0963">Cytoplasm</keyword>
<evidence type="ECO:0000256" key="3">
    <source>
        <dbReference type="ARBA" id="ARBA00022450"/>
    </source>
</evidence>
<dbReference type="SUPFAM" id="SSF53901">
    <property type="entry name" value="Thiolase-like"/>
    <property type="match status" value="1"/>
</dbReference>
<dbReference type="PANTHER" id="PTHR43775">
    <property type="entry name" value="FATTY ACID SYNTHASE"/>
    <property type="match status" value="1"/>
</dbReference>
<evidence type="ECO:0000256" key="7">
    <source>
        <dbReference type="ARBA" id="ARBA00022737"/>
    </source>
</evidence>
<reference evidence="11 12" key="1">
    <citation type="journal article" date="2024" name="Int. J. Syst. Evol. Microbiol.">
        <title>Paenibacillus hexagrammi sp. nov., a novel bacterium isolated from the gut content of Hexagrammos agrammus.</title>
        <authorList>
            <person name="Jung H.K."/>
            <person name="Kim D.G."/>
            <person name="Zin H."/>
            <person name="Park J."/>
            <person name="Jung H."/>
            <person name="Kim Y.O."/>
            <person name="Kong H.J."/>
            <person name="Kim J.W."/>
            <person name="Kim Y.S."/>
        </authorList>
    </citation>
    <scope>NUCLEOTIDE SEQUENCE [LARGE SCALE GENOMIC DNA]</scope>
    <source>
        <strain evidence="11 12">YPD9-1</strain>
    </source>
</reference>
<feature type="domain" description="Carrier" evidence="9">
    <location>
        <begin position="744"/>
        <end position="821"/>
    </location>
</feature>
<evidence type="ECO:0000256" key="8">
    <source>
        <dbReference type="SAM" id="MobiDB-lite"/>
    </source>
</evidence>
<dbReference type="InterPro" id="IPR020841">
    <property type="entry name" value="PKS_Beta-ketoAc_synthase_dom"/>
</dbReference>
<dbReference type="PROSITE" id="PS50075">
    <property type="entry name" value="CARRIER"/>
    <property type="match status" value="2"/>
</dbReference>
<comment type="subcellular location">
    <subcellularLocation>
        <location evidence="1">Cytoplasm</location>
    </subcellularLocation>
</comment>
<dbReference type="EMBL" id="CP090978">
    <property type="protein sequence ID" value="UJF34786.1"/>
    <property type="molecule type" value="Genomic_DNA"/>
</dbReference>
<evidence type="ECO:0000256" key="1">
    <source>
        <dbReference type="ARBA" id="ARBA00004496"/>
    </source>
</evidence>
<dbReference type="SUPFAM" id="SSF47336">
    <property type="entry name" value="ACP-like"/>
    <property type="match status" value="2"/>
</dbReference>